<dbReference type="InterPro" id="IPR027469">
    <property type="entry name" value="Cation_efflux_TMD_sf"/>
</dbReference>
<dbReference type="InterPro" id="IPR058533">
    <property type="entry name" value="Cation_efflux_TM"/>
</dbReference>
<evidence type="ECO:0000256" key="6">
    <source>
        <dbReference type="ARBA" id="ARBA00022989"/>
    </source>
</evidence>
<reference evidence="13" key="1">
    <citation type="journal article" date="2019" name="Int. J. Syst. Evol. Microbiol.">
        <title>The Global Catalogue of Microorganisms (GCM) 10K type strain sequencing project: providing services to taxonomists for standard genome sequencing and annotation.</title>
        <authorList>
            <consortium name="The Broad Institute Genomics Platform"/>
            <consortium name="The Broad Institute Genome Sequencing Center for Infectious Disease"/>
            <person name="Wu L."/>
            <person name="Ma J."/>
        </authorList>
    </citation>
    <scope>NUCLEOTIDE SEQUENCE [LARGE SCALE GENOMIC DNA]</scope>
    <source>
        <strain evidence="13">KCTC 62192</strain>
    </source>
</reference>
<proteinExistence type="inferred from homology"/>
<dbReference type="PANTHER" id="PTHR11562:SF17">
    <property type="entry name" value="RE54080P-RELATED"/>
    <property type="match status" value="1"/>
</dbReference>
<feature type="transmembrane region" description="Helical" evidence="9">
    <location>
        <begin position="124"/>
        <end position="146"/>
    </location>
</feature>
<keyword evidence="6 9" id="KW-1133">Transmembrane helix</keyword>
<dbReference type="EMBL" id="JBHRSK010000019">
    <property type="protein sequence ID" value="MFC2970423.1"/>
    <property type="molecule type" value="Genomic_DNA"/>
</dbReference>
<gene>
    <name evidence="12" type="ORF">ACFOES_20180</name>
</gene>
<feature type="domain" description="Cation efflux protein cytoplasmic" evidence="11">
    <location>
        <begin position="219"/>
        <end position="289"/>
    </location>
</feature>
<feature type="transmembrane region" description="Helical" evidence="9">
    <location>
        <begin position="158"/>
        <end position="179"/>
    </location>
</feature>
<dbReference type="SUPFAM" id="SSF160240">
    <property type="entry name" value="Cation efflux protein cytoplasmic domain-like"/>
    <property type="match status" value="1"/>
</dbReference>
<feature type="transmembrane region" description="Helical" evidence="9">
    <location>
        <begin position="185"/>
        <end position="204"/>
    </location>
</feature>
<evidence type="ECO:0000256" key="9">
    <source>
        <dbReference type="SAM" id="Phobius"/>
    </source>
</evidence>
<keyword evidence="3" id="KW-0813">Transport</keyword>
<protein>
    <submittedName>
        <fullName evidence="12">Cation diffusion facilitator family transporter</fullName>
    </submittedName>
</protein>
<comment type="subcellular location">
    <subcellularLocation>
        <location evidence="1">Membrane</location>
        <topology evidence="1">Multi-pass membrane protein</topology>
    </subcellularLocation>
</comment>
<keyword evidence="5" id="KW-0862">Zinc</keyword>
<keyword evidence="7" id="KW-0406">Ion transport</keyword>
<evidence type="ECO:0000313" key="13">
    <source>
        <dbReference type="Proteomes" id="UP001595443"/>
    </source>
</evidence>
<evidence type="ECO:0000313" key="12">
    <source>
        <dbReference type="EMBL" id="MFC2970423.1"/>
    </source>
</evidence>
<dbReference type="InterPro" id="IPR027470">
    <property type="entry name" value="Cation_efflux_CTD"/>
</dbReference>
<evidence type="ECO:0000259" key="11">
    <source>
        <dbReference type="Pfam" id="PF16916"/>
    </source>
</evidence>
<dbReference type="NCBIfam" id="TIGR01297">
    <property type="entry name" value="CDF"/>
    <property type="match status" value="1"/>
</dbReference>
<dbReference type="Proteomes" id="UP001595443">
    <property type="component" value="Unassembled WGS sequence"/>
</dbReference>
<accession>A0ABV7AMX1</accession>
<dbReference type="Pfam" id="PF01545">
    <property type="entry name" value="Cation_efflux"/>
    <property type="match status" value="1"/>
</dbReference>
<dbReference type="Pfam" id="PF16916">
    <property type="entry name" value="ZT_dimer"/>
    <property type="match status" value="1"/>
</dbReference>
<dbReference type="PANTHER" id="PTHR11562">
    <property type="entry name" value="CATION EFFLUX PROTEIN/ ZINC TRANSPORTER"/>
    <property type="match status" value="1"/>
</dbReference>
<evidence type="ECO:0000256" key="1">
    <source>
        <dbReference type="ARBA" id="ARBA00004141"/>
    </source>
</evidence>
<feature type="domain" description="Cation efflux protein transmembrane" evidence="10">
    <location>
        <begin position="24"/>
        <end position="214"/>
    </location>
</feature>
<keyword evidence="8 9" id="KW-0472">Membrane</keyword>
<evidence type="ECO:0000256" key="7">
    <source>
        <dbReference type="ARBA" id="ARBA00023065"/>
    </source>
</evidence>
<keyword evidence="5" id="KW-0864">Zinc transport</keyword>
<comment type="similarity">
    <text evidence="2">Belongs to the cation diffusion facilitator (CDF) transporter (TC 2.A.4) family. SLC30A subfamily.</text>
</comment>
<evidence type="ECO:0000256" key="4">
    <source>
        <dbReference type="ARBA" id="ARBA00022692"/>
    </source>
</evidence>
<dbReference type="RefSeq" id="WP_377835370.1">
    <property type="nucleotide sequence ID" value="NZ_JBHRSK010000019.1"/>
</dbReference>
<name>A0ABV7AMX1_9RHOB</name>
<comment type="caution">
    <text evidence="12">The sequence shown here is derived from an EMBL/GenBank/DDBJ whole genome shotgun (WGS) entry which is preliminary data.</text>
</comment>
<dbReference type="InterPro" id="IPR050681">
    <property type="entry name" value="CDF/SLC30A"/>
</dbReference>
<feature type="transmembrane region" description="Helical" evidence="9">
    <location>
        <begin position="23"/>
        <end position="43"/>
    </location>
</feature>
<feature type="transmembrane region" description="Helical" evidence="9">
    <location>
        <begin position="90"/>
        <end position="109"/>
    </location>
</feature>
<dbReference type="InterPro" id="IPR002524">
    <property type="entry name" value="Cation_efflux"/>
</dbReference>
<evidence type="ECO:0000259" key="10">
    <source>
        <dbReference type="Pfam" id="PF01545"/>
    </source>
</evidence>
<dbReference type="SUPFAM" id="SSF161111">
    <property type="entry name" value="Cation efflux protein transmembrane domain-like"/>
    <property type="match status" value="1"/>
</dbReference>
<evidence type="ECO:0000256" key="8">
    <source>
        <dbReference type="ARBA" id="ARBA00023136"/>
    </source>
</evidence>
<sequence length="303" mass="32180">MPHDHAHHHHHHHLDPSSGDRRVAAAVAVNLILTAAQIVGGILSGSVALIADAIHNLSDAATLIIAFAARRIARRPADPEMTFGYGRAEIVAALINYTSLILISLWLAAEAVMRFLDPPQVEGWTVVILAGLALVVNGATAALTYALAKDSMNIRAAFLHNLADAATSVAVVVAGALILLYDWRLVDPIVTLGISAWILWHAVAEIGPVIRILMLGAPPEIGAETLLDRIAAVDGVAGVHHLHLWQIDEHESSLEAHLVVRAGSRAPEAVRQLLAQDFGIRHATLQIESPEDSCPNPAAIGHG</sequence>
<dbReference type="Gene3D" id="1.20.1510.10">
    <property type="entry name" value="Cation efflux protein transmembrane domain"/>
    <property type="match status" value="1"/>
</dbReference>
<organism evidence="12 13">
    <name type="scientific">Acidimangrovimonas pyrenivorans</name>
    <dbReference type="NCBI Taxonomy" id="2030798"/>
    <lineage>
        <taxon>Bacteria</taxon>
        <taxon>Pseudomonadati</taxon>
        <taxon>Pseudomonadota</taxon>
        <taxon>Alphaproteobacteria</taxon>
        <taxon>Rhodobacterales</taxon>
        <taxon>Paracoccaceae</taxon>
        <taxon>Acidimangrovimonas</taxon>
    </lineage>
</organism>
<keyword evidence="13" id="KW-1185">Reference proteome</keyword>
<evidence type="ECO:0000256" key="2">
    <source>
        <dbReference type="ARBA" id="ARBA00008873"/>
    </source>
</evidence>
<dbReference type="InterPro" id="IPR036837">
    <property type="entry name" value="Cation_efflux_CTD_sf"/>
</dbReference>
<evidence type="ECO:0000256" key="3">
    <source>
        <dbReference type="ARBA" id="ARBA00022448"/>
    </source>
</evidence>
<evidence type="ECO:0000256" key="5">
    <source>
        <dbReference type="ARBA" id="ARBA00022906"/>
    </source>
</evidence>
<keyword evidence="4 9" id="KW-0812">Transmembrane</keyword>